<keyword evidence="3" id="KW-1185">Reference proteome</keyword>
<dbReference type="GO" id="GO:0009570">
    <property type="term" value="C:chloroplast stroma"/>
    <property type="evidence" value="ECO:0007669"/>
    <property type="project" value="TreeGrafter"/>
</dbReference>
<proteinExistence type="predicted"/>
<dbReference type="AlphaFoldDB" id="A0A803L2Y1"/>
<dbReference type="EnsemblPlants" id="AUR62006220-RA">
    <property type="protein sequence ID" value="AUR62006220-RA:cds"/>
    <property type="gene ID" value="AUR62006220"/>
</dbReference>
<dbReference type="InterPro" id="IPR055572">
    <property type="entry name" value="DUF7148"/>
</dbReference>
<feature type="domain" description="DUF7148" evidence="1">
    <location>
        <begin position="76"/>
        <end position="197"/>
    </location>
</feature>
<dbReference type="OMA" id="HSGHCHR"/>
<evidence type="ECO:0000313" key="3">
    <source>
        <dbReference type="Proteomes" id="UP000596660"/>
    </source>
</evidence>
<protein>
    <recommendedName>
        <fullName evidence="1">DUF7148 domain-containing protein</fullName>
    </recommendedName>
</protein>
<reference evidence="2" key="2">
    <citation type="submission" date="2021-03" db="UniProtKB">
        <authorList>
            <consortium name="EnsemblPlants"/>
        </authorList>
    </citation>
    <scope>IDENTIFICATION</scope>
</reference>
<dbReference type="Proteomes" id="UP000596660">
    <property type="component" value="Unplaced"/>
</dbReference>
<dbReference type="GO" id="GO:0009535">
    <property type="term" value="C:chloroplast thylakoid membrane"/>
    <property type="evidence" value="ECO:0007669"/>
    <property type="project" value="TreeGrafter"/>
</dbReference>
<dbReference type="Gramene" id="AUR62006220-RA">
    <property type="protein sequence ID" value="AUR62006220-RA:cds"/>
    <property type="gene ID" value="AUR62006220"/>
</dbReference>
<evidence type="ECO:0000259" key="1">
    <source>
        <dbReference type="Pfam" id="PF23650"/>
    </source>
</evidence>
<dbReference type="Pfam" id="PF23650">
    <property type="entry name" value="DUF7148"/>
    <property type="match status" value="1"/>
</dbReference>
<dbReference type="PANTHER" id="PTHR36352">
    <property type="entry name" value="EXPRESSED PROTEIN"/>
    <property type="match status" value="1"/>
</dbReference>
<name>A0A803L2Y1_CHEQI</name>
<accession>A0A803L2Y1</accession>
<organism evidence="2 3">
    <name type="scientific">Chenopodium quinoa</name>
    <name type="common">Quinoa</name>
    <dbReference type="NCBI Taxonomy" id="63459"/>
    <lineage>
        <taxon>Eukaryota</taxon>
        <taxon>Viridiplantae</taxon>
        <taxon>Streptophyta</taxon>
        <taxon>Embryophyta</taxon>
        <taxon>Tracheophyta</taxon>
        <taxon>Spermatophyta</taxon>
        <taxon>Magnoliopsida</taxon>
        <taxon>eudicotyledons</taxon>
        <taxon>Gunneridae</taxon>
        <taxon>Pentapetalae</taxon>
        <taxon>Caryophyllales</taxon>
        <taxon>Chenopodiaceae</taxon>
        <taxon>Chenopodioideae</taxon>
        <taxon>Atripliceae</taxon>
        <taxon>Chenopodium</taxon>
    </lineage>
</organism>
<evidence type="ECO:0000313" key="2">
    <source>
        <dbReference type="EnsemblPlants" id="AUR62006220-RA:cds"/>
    </source>
</evidence>
<dbReference type="PANTHER" id="PTHR36352:SF1">
    <property type="entry name" value="EXPRESSED PROTEIN"/>
    <property type="match status" value="1"/>
</dbReference>
<reference evidence="2" key="1">
    <citation type="journal article" date="2017" name="Nature">
        <title>The genome of Chenopodium quinoa.</title>
        <authorList>
            <person name="Jarvis D.E."/>
            <person name="Ho Y.S."/>
            <person name="Lightfoot D.J."/>
            <person name="Schmoeckel S.M."/>
            <person name="Li B."/>
            <person name="Borm T.J.A."/>
            <person name="Ohyanagi H."/>
            <person name="Mineta K."/>
            <person name="Michell C.T."/>
            <person name="Saber N."/>
            <person name="Kharbatia N.M."/>
            <person name="Rupper R.R."/>
            <person name="Sharp A.R."/>
            <person name="Dally N."/>
            <person name="Boughton B.A."/>
            <person name="Woo Y.H."/>
            <person name="Gao G."/>
            <person name="Schijlen E.G.W.M."/>
            <person name="Guo X."/>
            <person name="Momin A.A."/>
            <person name="Negrao S."/>
            <person name="Al-Babili S."/>
            <person name="Gehring C."/>
            <person name="Roessner U."/>
            <person name="Jung C."/>
            <person name="Murphy K."/>
            <person name="Arold S.T."/>
            <person name="Gojobori T."/>
            <person name="van der Linden C.G."/>
            <person name="van Loo E.N."/>
            <person name="Jellen E.N."/>
            <person name="Maughan P.J."/>
            <person name="Tester M."/>
        </authorList>
    </citation>
    <scope>NUCLEOTIDE SEQUENCE [LARGE SCALE GENOMIC DNA]</scope>
    <source>
        <strain evidence="2">cv. PI 614886</strain>
    </source>
</reference>
<sequence length="198" mass="21196">MASATARQVLNPQILQSNNCLSSGHHPISTSLSFTCNSNPNHILPPNSSLFFSGHRHMPVVVKSSPGKDGGVGGDDDEGVSLGTMRLPSDTDVPRHLMINKQWANSLNQGAQLPLPVPLKVDKIEGGVRLGFVEIDDGKTQVRVYIDCQVITGSNDSGPLTFRATRKGALKNKVPLGEPRIMKSLLAALKTSVEIARV</sequence>